<gene>
    <name evidence="2" type="ORF">PPRIM_AZ9-3.1.T1060054</name>
</gene>
<feature type="transmembrane region" description="Helical" evidence="1">
    <location>
        <begin position="81"/>
        <end position="99"/>
    </location>
</feature>
<feature type="transmembrane region" description="Helical" evidence="1">
    <location>
        <begin position="155"/>
        <end position="175"/>
    </location>
</feature>
<keyword evidence="1" id="KW-0812">Transmembrane</keyword>
<accession>A0A8S1P536</accession>
<keyword evidence="1" id="KW-0472">Membrane</keyword>
<dbReference type="EMBL" id="CAJJDM010000109">
    <property type="protein sequence ID" value="CAD8098109.1"/>
    <property type="molecule type" value="Genomic_DNA"/>
</dbReference>
<organism evidence="2 3">
    <name type="scientific">Paramecium primaurelia</name>
    <dbReference type="NCBI Taxonomy" id="5886"/>
    <lineage>
        <taxon>Eukaryota</taxon>
        <taxon>Sar</taxon>
        <taxon>Alveolata</taxon>
        <taxon>Ciliophora</taxon>
        <taxon>Intramacronucleata</taxon>
        <taxon>Oligohymenophorea</taxon>
        <taxon>Peniculida</taxon>
        <taxon>Parameciidae</taxon>
        <taxon>Paramecium</taxon>
    </lineage>
</organism>
<name>A0A8S1P536_PARPR</name>
<dbReference type="Proteomes" id="UP000688137">
    <property type="component" value="Unassembled WGS sequence"/>
</dbReference>
<feature type="transmembrane region" description="Helical" evidence="1">
    <location>
        <begin position="56"/>
        <end position="74"/>
    </location>
</feature>
<sequence>MHKLKLQFLNQDVEHNYIQQHQFPKRKFYLKVCTVGFQILLIFKLIVSLIEENYSVTYPLLITWGITISFILIPKKTDIQIRITIICLNLIYVVYLLFFDPQEEAQIMYFKGSTQMAANIVNIFVLEFIDSSILNVVILTLRIIHLNYYSLKTDLPSIAFGIGVHIILILMIYVYHKALRSQYLLTKTDQRWENILKQIVHDQKFILINFDQEKIKFISITSTFSKKIQNQDEVINFIRNSKIQQNTFEQYLYKNMNKFQQNCIDSLNNTIMVTYERQLLKLNFSIFFGNQPTILIQKYSPQQVQNMKNYQNISKLYLNIIISLIKIIKERKKFDLFKFQLIAKKLFLKNLISTIQNQNFSSYIISLKRLLSKISLLSNKKQQIQLLCQDVQFLTIPKIFQLFLVLLVECSHNEIILIQHIRIEKEVITIKFCGAFNIQKIKAYVTKLEYYFLLIFQNIKYDDDSVTVKLNQEIFVPFKNLSSINTSEDILLP</sequence>
<proteinExistence type="predicted"/>
<feature type="transmembrane region" description="Helical" evidence="1">
    <location>
        <begin position="28"/>
        <end position="50"/>
    </location>
</feature>
<dbReference type="AlphaFoldDB" id="A0A8S1P536"/>
<dbReference type="OMA" id="KGSTQMA"/>
<feature type="transmembrane region" description="Helical" evidence="1">
    <location>
        <begin position="119"/>
        <end position="143"/>
    </location>
</feature>
<keyword evidence="3" id="KW-1185">Reference proteome</keyword>
<reference evidence="2" key="1">
    <citation type="submission" date="2021-01" db="EMBL/GenBank/DDBJ databases">
        <authorList>
            <consortium name="Genoscope - CEA"/>
            <person name="William W."/>
        </authorList>
    </citation>
    <scope>NUCLEOTIDE SEQUENCE</scope>
</reference>
<comment type="caution">
    <text evidence="2">The sequence shown here is derived from an EMBL/GenBank/DDBJ whole genome shotgun (WGS) entry which is preliminary data.</text>
</comment>
<evidence type="ECO:0000313" key="3">
    <source>
        <dbReference type="Proteomes" id="UP000688137"/>
    </source>
</evidence>
<protein>
    <recommendedName>
        <fullName evidence="4">Transmembrane protein</fullName>
    </recommendedName>
</protein>
<evidence type="ECO:0000313" key="2">
    <source>
        <dbReference type="EMBL" id="CAD8098109.1"/>
    </source>
</evidence>
<evidence type="ECO:0000256" key="1">
    <source>
        <dbReference type="SAM" id="Phobius"/>
    </source>
</evidence>
<evidence type="ECO:0008006" key="4">
    <source>
        <dbReference type="Google" id="ProtNLM"/>
    </source>
</evidence>
<keyword evidence="1" id="KW-1133">Transmembrane helix</keyword>